<keyword evidence="1" id="KW-1133">Transmembrane helix</keyword>
<dbReference type="RefSeq" id="WP_046997249.1">
    <property type="nucleotide sequence ID" value="NZ_JAIQ01000146.1"/>
</dbReference>
<gene>
    <name evidence="2" type="ORF">AA20_10905</name>
</gene>
<organism evidence="2 3">
    <name type="scientific">Aliarcobacter butzleri L348</name>
    <dbReference type="NCBI Taxonomy" id="1447256"/>
    <lineage>
        <taxon>Bacteria</taxon>
        <taxon>Pseudomonadati</taxon>
        <taxon>Campylobacterota</taxon>
        <taxon>Epsilonproteobacteria</taxon>
        <taxon>Campylobacterales</taxon>
        <taxon>Arcobacteraceae</taxon>
        <taxon>Aliarcobacter</taxon>
    </lineage>
</organism>
<evidence type="ECO:0000256" key="1">
    <source>
        <dbReference type="SAM" id="Phobius"/>
    </source>
</evidence>
<evidence type="ECO:0008006" key="4">
    <source>
        <dbReference type="Google" id="ProtNLM"/>
    </source>
</evidence>
<feature type="transmembrane region" description="Helical" evidence="1">
    <location>
        <begin position="25"/>
        <end position="48"/>
    </location>
</feature>
<dbReference type="PANTHER" id="PTHR38568:SF1">
    <property type="entry name" value="DUF445 DOMAIN-CONTAINING PROTEIN"/>
    <property type="match status" value="1"/>
</dbReference>
<dbReference type="PATRIC" id="fig|1447256.3.peg.2131"/>
<evidence type="ECO:0000313" key="3">
    <source>
        <dbReference type="Proteomes" id="UP000035514"/>
    </source>
</evidence>
<evidence type="ECO:0000313" key="2">
    <source>
        <dbReference type="EMBL" id="KLD97599.1"/>
    </source>
</evidence>
<proteinExistence type="predicted"/>
<feature type="transmembrane region" description="Helical" evidence="1">
    <location>
        <begin position="213"/>
        <end position="234"/>
    </location>
</feature>
<name>A0A0G9JVD9_9BACT</name>
<dbReference type="EMBL" id="JAIQ01000146">
    <property type="protein sequence ID" value="KLD97599.1"/>
    <property type="molecule type" value="Genomic_DNA"/>
</dbReference>
<protein>
    <recommendedName>
        <fullName evidence="4">DUF445 domain-containing protein</fullName>
    </recommendedName>
</protein>
<reference evidence="2 3" key="1">
    <citation type="submission" date="2014-01" db="EMBL/GenBank/DDBJ databases">
        <title>Development of a Comparative Genomic Fingerprinting Assay for High Resolution Genotyping of Arcobacter butzleri.</title>
        <authorList>
            <person name="Webb A.L."/>
            <person name="Inglis G.D."/>
            <person name="Kruczkiewicz P."/>
            <person name="Selinger L.B."/>
            <person name="Taboada E.N."/>
        </authorList>
    </citation>
    <scope>NUCLEOTIDE SEQUENCE [LARGE SCALE GENOMIC DNA]</scope>
    <source>
        <strain evidence="2 3">L348</strain>
    </source>
</reference>
<accession>A0A0G9JVD9</accession>
<dbReference type="PANTHER" id="PTHR38568">
    <property type="entry name" value="DUF445 DOMAIN-CONTAINING PROTEIN-RELATED"/>
    <property type="match status" value="1"/>
</dbReference>
<sequence length="235" mass="26325">MNKGDITNLVAVLVMAYGYSNANELVFMVGLFALSGAVTNSLAIYMLFEKIPFLYGSGVIESKFTAFKISIHDLIMNQFFTKENLAKFFEEEVQNSKNSIDFEKILNQVDFTPAFYSLKESVLESPFGGMLSMFGGASALEPLKEPFINKLQTSMIDISNSPSFLSIVNEVIKSKNFNDEIYEKISKIVNTRLEELTSKMVKEIVQNMIKEHLSWLVLWGAVFGGLFGLIGMLIS</sequence>
<keyword evidence="1" id="KW-0472">Membrane</keyword>
<comment type="caution">
    <text evidence="2">The sequence shown here is derived from an EMBL/GenBank/DDBJ whole genome shotgun (WGS) entry which is preliminary data.</text>
</comment>
<keyword evidence="1" id="KW-0812">Transmembrane</keyword>
<dbReference type="Proteomes" id="UP000035514">
    <property type="component" value="Unassembled WGS sequence"/>
</dbReference>
<dbReference type="AlphaFoldDB" id="A0A0G9JVD9"/>